<gene>
    <name evidence="10" type="ORF">DGYR_LOCUS11564</name>
</gene>
<evidence type="ECO:0000313" key="10">
    <source>
        <dbReference type="EMBL" id="CAD5123937.1"/>
    </source>
</evidence>
<sequence>MNLSLTMVDVRTELPFRNECINNPCDNVNVNALAANFSYIFIDSSYFYNIRLEFEVFDRGNLSITNSLFTKRETYEETNLGGISIKTTVFNTIISIKNCIFRDLKHRNPILSAVNVYDASCELYAIHGVERSVMGNATVPVIENCTFIRNERALSLQYNFGLVIVSDCVFISNKVWQAGGAIRVALNSLQNRLLLRNCIFKNNSAGFHDFREMRGLEDTIKVVNDRVQLNSSQHKGSLILAGKGGALRIHKGTIKLENCSFFNNTSTRLGGTIYLDRRGKIIISFCQFRNSPVDLHPTQGDLIYSNGRVFISDTKFLVLTAQQHIDILHLTGEYWSIDVRSLNFTCPIGHKLLIVNATSSKIKQEGLMTSHKLDQLIYTCKICGDNRYSMSRGALIYNASKNGTDDIAPYYNLRVDSEYPNGTGLTLFNLTDIEPCYSCPYGGDCASEIRAIPNYWGYYYGNRIAFLPCPPNYCCSIPPCQGIQPCSKNRQGRLCGQCAPGYSEAFFSTTCVKNENCSKWWPWILTAVIKIVYIFIFSVFLIYQGDLRQFLFKTPAFPSRHTCCTEMIRSRSRNNLVTSNTQYKYDESSRVEDCQLESLNRLDSSSIKDSRERMDSDNGNELEYDSSDQGRGFLVILFYYFQDAWLLHIHTAYTKTDTALEKQLKSLLQGIFRFRLDNLFHFLEVVLEHMCLIKDLKPVQKALIKVFDVPVILLTFLVLFIINKICSRQVKKQDCCRRDKRSAYFSTRLSTGFILLLLITYQKLATTIFSLVHCVKIGGDSVLFLDGVRDCYHPWQYFAMLYAATCLVPFSLVLMFGPSLLAAGSISLTNFFFASLLPGPFLLYWIYVKLSKRRIKKLKRPLSREAYAVLHFLQRPFVETIDQVAKPGRVCWAGLLTGRRLLLIISYTFITNVLYRILIMLAVCFAILMHHVHWQPYGSSQGNAAGTLSAATLIIVAGINLVRAGFESAEYKPQGPNYSLMKVFDVVENMLVLWLPLIGVCFTLALIVLRFFCFLISRSITKRSTATKTQTQLS</sequence>
<evidence type="ECO:0000256" key="1">
    <source>
        <dbReference type="ARBA" id="ARBA00004196"/>
    </source>
</evidence>
<keyword evidence="8" id="KW-1133">Transmembrane helix</keyword>
<accession>A0A7I8W5V7</accession>
<evidence type="ECO:0000256" key="4">
    <source>
        <dbReference type="ARBA" id="ARBA00022525"/>
    </source>
</evidence>
<comment type="subcellular location">
    <subcellularLocation>
        <location evidence="1">Cell envelope</location>
    </subcellularLocation>
    <subcellularLocation>
        <location evidence="2">Cell outer membrane</location>
    </subcellularLocation>
    <subcellularLocation>
        <location evidence="3">Secreted</location>
    </subcellularLocation>
</comment>
<organism evidence="10 11">
    <name type="scientific">Dimorphilus gyrociliatus</name>
    <dbReference type="NCBI Taxonomy" id="2664684"/>
    <lineage>
        <taxon>Eukaryota</taxon>
        <taxon>Metazoa</taxon>
        <taxon>Spiralia</taxon>
        <taxon>Lophotrochozoa</taxon>
        <taxon>Annelida</taxon>
        <taxon>Polychaeta</taxon>
        <taxon>Polychaeta incertae sedis</taxon>
        <taxon>Dinophilidae</taxon>
        <taxon>Dimorphilus</taxon>
    </lineage>
</organism>
<feature type="transmembrane region" description="Helical" evidence="8">
    <location>
        <begin position="828"/>
        <end position="847"/>
    </location>
</feature>
<dbReference type="Pfam" id="PF13229">
    <property type="entry name" value="Beta_helix"/>
    <property type="match status" value="1"/>
</dbReference>
<keyword evidence="6 8" id="KW-0472">Membrane</keyword>
<reference evidence="10 11" key="1">
    <citation type="submission" date="2020-08" db="EMBL/GenBank/DDBJ databases">
        <authorList>
            <person name="Hejnol A."/>
        </authorList>
    </citation>
    <scope>NUCLEOTIDE SEQUENCE [LARGE SCALE GENOMIC DNA]</scope>
</reference>
<keyword evidence="8" id="KW-0812">Transmembrane</keyword>
<dbReference type="AlphaFoldDB" id="A0A7I8W5V7"/>
<evidence type="ECO:0000256" key="3">
    <source>
        <dbReference type="ARBA" id="ARBA00004613"/>
    </source>
</evidence>
<evidence type="ECO:0000313" key="11">
    <source>
        <dbReference type="Proteomes" id="UP000549394"/>
    </source>
</evidence>
<dbReference type="InterPro" id="IPR011050">
    <property type="entry name" value="Pectin_lyase_fold/virulence"/>
</dbReference>
<evidence type="ECO:0000256" key="6">
    <source>
        <dbReference type="ARBA" id="ARBA00023136"/>
    </source>
</evidence>
<dbReference type="SUPFAM" id="SSF51126">
    <property type="entry name" value="Pectin lyase-like"/>
    <property type="match status" value="2"/>
</dbReference>
<feature type="transmembrane region" description="Helical" evidence="8">
    <location>
        <begin position="702"/>
        <end position="722"/>
    </location>
</feature>
<feature type="transmembrane region" description="Helical" evidence="8">
    <location>
        <begin position="743"/>
        <end position="761"/>
    </location>
</feature>
<dbReference type="OrthoDB" id="5967851at2759"/>
<name>A0A7I8W5V7_9ANNE</name>
<proteinExistence type="predicted"/>
<protein>
    <recommendedName>
        <fullName evidence="9">Right handed beta helix domain-containing protein</fullName>
    </recommendedName>
</protein>
<feature type="transmembrane region" description="Helical" evidence="8">
    <location>
        <begin position="797"/>
        <end position="816"/>
    </location>
</feature>
<dbReference type="PANTHER" id="PTHR11319:SF35">
    <property type="entry name" value="OUTER MEMBRANE PROTEIN PMPC-RELATED"/>
    <property type="match status" value="1"/>
</dbReference>
<feature type="transmembrane region" description="Helical" evidence="8">
    <location>
        <begin position="633"/>
        <end position="653"/>
    </location>
</feature>
<evidence type="ECO:0000256" key="2">
    <source>
        <dbReference type="ARBA" id="ARBA00004442"/>
    </source>
</evidence>
<evidence type="ECO:0000256" key="7">
    <source>
        <dbReference type="ARBA" id="ARBA00023237"/>
    </source>
</evidence>
<keyword evidence="4" id="KW-0964">Secreted</keyword>
<feature type="transmembrane region" description="Helical" evidence="8">
    <location>
        <begin position="991"/>
        <end position="1016"/>
    </location>
</feature>
<keyword evidence="11" id="KW-1185">Reference proteome</keyword>
<feature type="transmembrane region" description="Helical" evidence="8">
    <location>
        <begin position="767"/>
        <end position="785"/>
    </location>
</feature>
<evidence type="ECO:0000256" key="8">
    <source>
        <dbReference type="SAM" id="Phobius"/>
    </source>
</evidence>
<dbReference type="EMBL" id="CAJFCJ010000019">
    <property type="protein sequence ID" value="CAD5123937.1"/>
    <property type="molecule type" value="Genomic_DNA"/>
</dbReference>
<evidence type="ECO:0000256" key="5">
    <source>
        <dbReference type="ARBA" id="ARBA00022729"/>
    </source>
</evidence>
<dbReference type="InterPro" id="IPR003368">
    <property type="entry name" value="POMP_repeat"/>
</dbReference>
<dbReference type="Proteomes" id="UP000549394">
    <property type="component" value="Unassembled WGS sequence"/>
</dbReference>
<feature type="domain" description="Right handed beta helix" evidence="9">
    <location>
        <begin position="137"/>
        <end position="208"/>
    </location>
</feature>
<evidence type="ECO:0000259" key="9">
    <source>
        <dbReference type="Pfam" id="PF13229"/>
    </source>
</evidence>
<keyword evidence="7" id="KW-0998">Cell outer membrane</keyword>
<feature type="transmembrane region" description="Helical" evidence="8">
    <location>
        <begin position="913"/>
        <end position="932"/>
    </location>
</feature>
<dbReference type="InterPro" id="IPR039448">
    <property type="entry name" value="Beta_helix"/>
</dbReference>
<dbReference type="PANTHER" id="PTHR11319">
    <property type="entry name" value="G PROTEIN-COUPLED RECEPTOR-RELATED"/>
    <property type="match status" value="1"/>
</dbReference>
<keyword evidence="5" id="KW-0732">Signal</keyword>
<dbReference type="Pfam" id="PF02415">
    <property type="entry name" value="Chlam_PMP"/>
    <property type="match status" value="1"/>
</dbReference>
<feature type="transmembrane region" description="Helical" evidence="8">
    <location>
        <begin position="520"/>
        <end position="543"/>
    </location>
</feature>
<comment type="caution">
    <text evidence="10">The sequence shown here is derived from an EMBL/GenBank/DDBJ whole genome shotgun (WGS) entry which is preliminary data.</text>
</comment>
<dbReference type="GO" id="GO:0005576">
    <property type="term" value="C:extracellular region"/>
    <property type="evidence" value="ECO:0007669"/>
    <property type="project" value="UniProtKB-SubCell"/>
</dbReference>